<proteinExistence type="predicted"/>
<feature type="chain" id="PRO_5028815507" evidence="3">
    <location>
        <begin position="19"/>
        <end position="171"/>
    </location>
</feature>
<feature type="transmembrane region" description="Helical" evidence="2">
    <location>
        <begin position="144"/>
        <end position="163"/>
    </location>
</feature>
<sequence>MKKILICLLLLAAGASFAQTRSDSLAYNLQRKKINGMLDARRQKFGQYQESLSQHTGIFGLQTKKDIRHSNEILMDIVQTDDEIFRQLKILLDYRAFAQTQVQTRVQDAEGTNLNYMNTINRLRNSLDQAKKDAENAKAHQDNIIKMMFGILVLMFLSILFLISRKRPIKV</sequence>
<feature type="coiled-coil region" evidence="1">
    <location>
        <begin position="113"/>
        <end position="140"/>
    </location>
</feature>
<protein>
    <submittedName>
        <fullName evidence="4">Uncharacterized protein</fullName>
    </submittedName>
</protein>
<evidence type="ECO:0000313" key="5">
    <source>
        <dbReference type="Proteomes" id="UP000505355"/>
    </source>
</evidence>
<keyword evidence="3" id="KW-0732">Signal</keyword>
<accession>A0A7D4TUU8</accession>
<evidence type="ECO:0000256" key="1">
    <source>
        <dbReference type="SAM" id="Coils"/>
    </source>
</evidence>
<dbReference type="AlphaFoldDB" id="A0A7D4TUU8"/>
<keyword evidence="2" id="KW-0812">Transmembrane</keyword>
<organism evidence="4 5">
    <name type="scientific">Mucilaginibacter mali</name>
    <dbReference type="NCBI Taxonomy" id="2740462"/>
    <lineage>
        <taxon>Bacteria</taxon>
        <taxon>Pseudomonadati</taxon>
        <taxon>Bacteroidota</taxon>
        <taxon>Sphingobacteriia</taxon>
        <taxon>Sphingobacteriales</taxon>
        <taxon>Sphingobacteriaceae</taxon>
        <taxon>Mucilaginibacter</taxon>
    </lineage>
</organism>
<name>A0A7D4TUU8_9SPHI</name>
<keyword evidence="1" id="KW-0175">Coiled coil</keyword>
<feature type="signal peptide" evidence="3">
    <location>
        <begin position="1"/>
        <end position="18"/>
    </location>
</feature>
<keyword evidence="2" id="KW-0472">Membrane</keyword>
<evidence type="ECO:0000256" key="3">
    <source>
        <dbReference type="SAM" id="SignalP"/>
    </source>
</evidence>
<dbReference type="KEGG" id="mmab:HQ865_09470"/>
<evidence type="ECO:0000313" key="4">
    <source>
        <dbReference type="EMBL" id="QKJ29975.1"/>
    </source>
</evidence>
<keyword evidence="5" id="KW-1185">Reference proteome</keyword>
<dbReference type="Proteomes" id="UP000505355">
    <property type="component" value="Chromosome"/>
</dbReference>
<reference evidence="4 5" key="1">
    <citation type="submission" date="2020-05" db="EMBL/GenBank/DDBJ databases">
        <title>Mucilaginibacter mali sp. nov.</title>
        <authorList>
            <person name="Kim H.S."/>
            <person name="Lee K.C."/>
            <person name="Suh M.K."/>
            <person name="Kim J.-S."/>
            <person name="Han K.-I."/>
            <person name="Eom M.K."/>
            <person name="Shin Y.K."/>
            <person name="Lee J.-S."/>
        </authorList>
    </citation>
    <scope>NUCLEOTIDE SEQUENCE [LARGE SCALE GENOMIC DNA]</scope>
    <source>
        <strain evidence="4 5">G2-14</strain>
    </source>
</reference>
<evidence type="ECO:0000256" key="2">
    <source>
        <dbReference type="SAM" id="Phobius"/>
    </source>
</evidence>
<dbReference type="EMBL" id="CP054139">
    <property type="protein sequence ID" value="QKJ29975.1"/>
    <property type="molecule type" value="Genomic_DNA"/>
</dbReference>
<gene>
    <name evidence="4" type="ORF">HQ865_09470</name>
</gene>
<keyword evidence="2" id="KW-1133">Transmembrane helix</keyword>
<dbReference type="RefSeq" id="WP_173414665.1">
    <property type="nucleotide sequence ID" value="NZ_CP054139.1"/>
</dbReference>